<gene>
    <name evidence="2" type="ordered locus">PYCH_05140</name>
</gene>
<reference evidence="2 3" key="1">
    <citation type="journal article" date="2011" name="J. Bacteriol.">
        <title>Complete genome sequence of the obligate piezophilic hyperthermophilic archaeon Pyrococcus yayanosii CH1.</title>
        <authorList>
            <person name="Jun X."/>
            <person name="Lupeng L."/>
            <person name="Minjuan X."/>
            <person name="Oger P."/>
            <person name="Fengping W."/>
            <person name="Jebbar M."/>
            <person name="Xiang X."/>
        </authorList>
    </citation>
    <scope>NUCLEOTIDE SEQUENCE [LARGE SCALE GENOMIC DNA]</scope>
    <source>
        <strain evidence="3">CH1 / JCM 16557</strain>
    </source>
</reference>
<dbReference type="EMBL" id="CP002779">
    <property type="protein sequence ID" value="AEH24204.1"/>
    <property type="molecule type" value="Genomic_DNA"/>
</dbReference>
<evidence type="ECO:0000256" key="1">
    <source>
        <dbReference type="SAM" id="Phobius"/>
    </source>
</evidence>
<evidence type="ECO:0000313" key="3">
    <source>
        <dbReference type="Proteomes" id="UP000008386"/>
    </source>
</evidence>
<name>F8AHS1_PYRYC</name>
<keyword evidence="3" id="KW-1185">Reference proteome</keyword>
<keyword evidence="1" id="KW-0472">Membrane</keyword>
<dbReference type="GeneID" id="10837090"/>
<dbReference type="RefSeq" id="WP_013905261.1">
    <property type="nucleotide sequence ID" value="NC_015680.1"/>
</dbReference>
<dbReference type="STRING" id="529709.PYCH_05140"/>
<feature type="transmembrane region" description="Helical" evidence="1">
    <location>
        <begin position="6"/>
        <end position="22"/>
    </location>
</feature>
<dbReference type="eggNOG" id="arCOG04222">
    <property type="taxonomic scope" value="Archaea"/>
</dbReference>
<dbReference type="HOGENOM" id="CLU_1269992_0_0_2"/>
<dbReference type="OrthoDB" id="15119at2157"/>
<protein>
    <submittedName>
        <fullName evidence="2">Uncharacterized protein</fullName>
    </submittedName>
</protein>
<keyword evidence="1" id="KW-0812">Transmembrane</keyword>
<accession>F8AHS1</accession>
<evidence type="ECO:0000313" key="2">
    <source>
        <dbReference type="EMBL" id="AEH24204.1"/>
    </source>
</evidence>
<dbReference type="AlphaFoldDB" id="F8AHS1"/>
<proteinExistence type="predicted"/>
<dbReference type="Proteomes" id="UP000008386">
    <property type="component" value="Chromosome"/>
</dbReference>
<organism evidence="2 3">
    <name type="scientific">Pyrococcus yayanosii (strain CH1 / JCM 16557)</name>
    <dbReference type="NCBI Taxonomy" id="529709"/>
    <lineage>
        <taxon>Archaea</taxon>
        <taxon>Methanobacteriati</taxon>
        <taxon>Methanobacteriota</taxon>
        <taxon>Thermococci</taxon>
        <taxon>Thermococcales</taxon>
        <taxon>Thermococcaceae</taxon>
        <taxon>Pyrococcus</taxon>
    </lineage>
</organism>
<keyword evidence="1" id="KW-1133">Transmembrane helix</keyword>
<sequence>MVSSDVILIVMVLAGVATLQFYKGRRINLLLMQHYLKSIEDIVRPEDKNYIWLGGYVGFKAEYKVRRDNVEKFEYTLTLLPRQSLLYFPVSKLISRHDKLYIVVRPSFEITREIHLIQKGYYRIKPKIENEPLLVRDVIDVGGVQFEVLFEKRADIERLVEFVKGFSNVRNVKHVSLVPSTNVIYVFLKPEPETIKKDVKNVLSFVKMFPREMRR</sequence>
<dbReference type="KEGG" id="pya:PYCH_05140"/>